<sequence length="124" mass="13991">METPTSIDDEGSLVVGEGELEGGVRLGLRSRCIRVRLTSRRNHGDELLLLLGFSVLDDDDSTQLDRLHRLVSTVLIEGESLHLESHHSGRVLDRVSGRFRLLLLILLLLLFLLLLLLIHFHLLL</sequence>
<evidence type="ECO:0000313" key="3">
    <source>
        <dbReference type="Proteomes" id="UP001328107"/>
    </source>
</evidence>
<reference evidence="3" key="1">
    <citation type="submission" date="2022-10" db="EMBL/GenBank/DDBJ databases">
        <title>Genome assembly of Pristionchus species.</title>
        <authorList>
            <person name="Yoshida K."/>
            <person name="Sommer R.J."/>
        </authorList>
    </citation>
    <scope>NUCLEOTIDE SEQUENCE [LARGE SCALE GENOMIC DNA]</scope>
    <source>
        <strain evidence="3">RS5460</strain>
    </source>
</reference>
<accession>A0AAN4Z074</accession>
<dbReference type="AlphaFoldDB" id="A0AAN4Z074"/>
<feature type="transmembrane region" description="Helical" evidence="1">
    <location>
        <begin position="101"/>
        <end position="122"/>
    </location>
</feature>
<dbReference type="Proteomes" id="UP001328107">
    <property type="component" value="Unassembled WGS sequence"/>
</dbReference>
<organism evidence="2 3">
    <name type="scientific">Pristionchus mayeri</name>
    <dbReference type="NCBI Taxonomy" id="1317129"/>
    <lineage>
        <taxon>Eukaryota</taxon>
        <taxon>Metazoa</taxon>
        <taxon>Ecdysozoa</taxon>
        <taxon>Nematoda</taxon>
        <taxon>Chromadorea</taxon>
        <taxon>Rhabditida</taxon>
        <taxon>Rhabditina</taxon>
        <taxon>Diplogasteromorpha</taxon>
        <taxon>Diplogasteroidea</taxon>
        <taxon>Neodiplogasteridae</taxon>
        <taxon>Pristionchus</taxon>
    </lineage>
</organism>
<proteinExistence type="predicted"/>
<keyword evidence="1" id="KW-0812">Transmembrane</keyword>
<keyword evidence="3" id="KW-1185">Reference proteome</keyword>
<name>A0AAN4Z074_9BILA</name>
<evidence type="ECO:0000256" key="1">
    <source>
        <dbReference type="SAM" id="Phobius"/>
    </source>
</evidence>
<keyword evidence="1" id="KW-1133">Transmembrane helix</keyword>
<feature type="non-terminal residue" evidence="2">
    <location>
        <position position="124"/>
    </location>
</feature>
<keyword evidence="1" id="KW-0472">Membrane</keyword>
<dbReference type="EMBL" id="BTRK01000001">
    <property type="protein sequence ID" value="GMR32152.1"/>
    <property type="molecule type" value="Genomic_DNA"/>
</dbReference>
<comment type="caution">
    <text evidence="2">The sequence shown here is derived from an EMBL/GenBank/DDBJ whole genome shotgun (WGS) entry which is preliminary data.</text>
</comment>
<protein>
    <submittedName>
        <fullName evidence="2">Uncharacterized protein</fullName>
    </submittedName>
</protein>
<evidence type="ECO:0000313" key="2">
    <source>
        <dbReference type="EMBL" id="GMR32152.1"/>
    </source>
</evidence>
<gene>
    <name evidence="2" type="ORF">PMAYCL1PPCAC_02347</name>
</gene>